<evidence type="ECO:0000259" key="6">
    <source>
        <dbReference type="PROSITE" id="PS50011"/>
    </source>
</evidence>
<dbReference type="PROSITE" id="PS50011">
    <property type="entry name" value="PROTEIN_KINASE_DOM"/>
    <property type="match status" value="1"/>
</dbReference>
<dbReference type="InterPro" id="IPR000719">
    <property type="entry name" value="Prot_kinase_dom"/>
</dbReference>
<dbReference type="PANTHER" id="PTHR44329:SF288">
    <property type="entry name" value="MITOGEN-ACTIVATED PROTEIN KINASE KINASE KINASE 20"/>
    <property type="match status" value="1"/>
</dbReference>
<keyword evidence="4" id="KW-0067">ATP-binding</keyword>
<dbReference type="GO" id="GO:0005524">
    <property type="term" value="F:ATP binding"/>
    <property type="evidence" value="ECO:0007669"/>
    <property type="project" value="UniProtKB-KW"/>
</dbReference>
<gene>
    <name evidence="7" type="ORF">RirG_025330</name>
</gene>
<evidence type="ECO:0000256" key="3">
    <source>
        <dbReference type="ARBA" id="ARBA00022777"/>
    </source>
</evidence>
<proteinExistence type="predicted"/>
<keyword evidence="2" id="KW-0547">Nucleotide-binding</keyword>
<dbReference type="EMBL" id="JEMT01011584">
    <property type="protein sequence ID" value="EXX77274.1"/>
    <property type="molecule type" value="Genomic_DNA"/>
</dbReference>
<feature type="region of interest" description="Disordered" evidence="5">
    <location>
        <begin position="188"/>
        <end position="230"/>
    </location>
</feature>
<comment type="caution">
    <text evidence="7">The sequence shown here is derived from an EMBL/GenBank/DDBJ whole genome shotgun (WGS) entry which is preliminary data.</text>
</comment>
<evidence type="ECO:0000256" key="4">
    <source>
        <dbReference type="ARBA" id="ARBA00022840"/>
    </source>
</evidence>
<dbReference type="PANTHER" id="PTHR44329">
    <property type="entry name" value="SERINE/THREONINE-PROTEIN KINASE TNNI3K-RELATED"/>
    <property type="match status" value="1"/>
</dbReference>
<protein>
    <submittedName>
        <fullName evidence="7">Cdc15p</fullName>
    </submittedName>
</protein>
<keyword evidence="1" id="KW-0808">Transferase</keyword>
<dbReference type="Pfam" id="PF07714">
    <property type="entry name" value="PK_Tyr_Ser-Thr"/>
    <property type="match status" value="1"/>
</dbReference>
<dbReference type="Gene3D" id="1.10.510.10">
    <property type="entry name" value="Transferase(Phosphotransferase) domain 1"/>
    <property type="match status" value="1"/>
</dbReference>
<dbReference type="GO" id="GO:0004674">
    <property type="term" value="F:protein serine/threonine kinase activity"/>
    <property type="evidence" value="ECO:0007669"/>
    <property type="project" value="TreeGrafter"/>
</dbReference>
<dbReference type="SUPFAM" id="SSF56112">
    <property type="entry name" value="Protein kinase-like (PK-like)"/>
    <property type="match status" value="1"/>
</dbReference>
<name>A0A015LC50_RHIIW</name>
<feature type="domain" description="Protein kinase" evidence="6">
    <location>
        <begin position="1"/>
        <end position="184"/>
    </location>
</feature>
<sequence length="334" mass="38500">MMVIEYCKDGNLRNYLNESKNYIDYKSKINELQQIARGLLDIHNAEKVHKDFHSGNILFYGDVPFISDFGMCQPANIKQTDKEEGIYGVLPYMAPEVLRGQQYTKAADIYSFGIIMNEFLSEEIPFNDIPHDEFLSIKICKGLRPTISNDIPKLLADLIIKCWDAEIKNRPTTKELYQTLNEWNDEIKDSEDSEYSEYSKYSDDEEDGEDSEDGEDNEDEDSKNGSNSQNSEIYFQIKECDKIRKEKFKNRSNEDKSKSFKTHPQAIYTSRLLNFKNLPKPVNSSDLSSFQFSSDTSYTTQSTSANPISECLDVQLSESELNEICQDIEHSNIE</sequence>
<organism evidence="7 8">
    <name type="scientific">Rhizophagus irregularis (strain DAOM 197198w)</name>
    <name type="common">Glomus intraradices</name>
    <dbReference type="NCBI Taxonomy" id="1432141"/>
    <lineage>
        <taxon>Eukaryota</taxon>
        <taxon>Fungi</taxon>
        <taxon>Fungi incertae sedis</taxon>
        <taxon>Mucoromycota</taxon>
        <taxon>Glomeromycotina</taxon>
        <taxon>Glomeromycetes</taxon>
        <taxon>Glomerales</taxon>
        <taxon>Glomeraceae</taxon>
        <taxon>Rhizophagus</taxon>
    </lineage>
</organism>
<dbReference type="InterPro" id="IPR001245">
    <property type="entry name" value="Ser-Thr/Tyr_kinase_cat_dom"/>
</dbReference>
<accession>A0A015LC50</accession>
<evidence type="ECO:0000256" key="5">
    <source>
        <dbReference type="SAM" id="MobiDB-lite"/>
    </source>
</evidence>
<dbReference type="Proteomes" id="UP000022910">
    <property type="component" value="Unassembled WGS sequence"/>
</dbReference>
<dbReference type="InterPro" id="IPR011009">
    <property type="entry name" value="Kinase-like_dom_sf"/>
</dbReference>
<dbReference type="InterPro" id="IPR051681">
    <property type="entry name" value="Ser/Thr_Kinases-Pseudokinases"/>
</dbReference>
<feature type="compositionally biased region" description="Acidic residues" evidence="5">
    <location>
        <begin position="203"/>
        <end position="221"/>
    </location>
</feature>
<evidence type="ECO:0000313" key="7">
    <source>
        <dbReference type="EMBL" id="EXX77274.1"/>
    </source>
</evidence>
<keyword evidence="8" id="KW-1185">Reference proteome</keyword>
<dbReference type="AlphaFoldDB" id="A0A015LC50"/>
<evidence type="ECO:0000313" key="8">
    <source>
        <dbReference type="Proteomes" id="UP000022910"/>
    </source>
</evidence>
<evidence type="ECO:0000256" key="1">
    <source>
        <dbReference type="ARBA" id="ARBA00022679"/>
    </source>
</evidence>
<reference evidence="7 8" key="1">
    <citation type="submission" date="2014-02" db="EMBL/GenBank/DDBJ databases">
        <title>Single nucleus genome sequencing reveals high similarity among nuclei of an endomycorrhizal fungus.</title>
        <authorList>
            <person name="Lin K."/>
            <person name="Geurts R."/>
            <person name="Zhang Z."/>
            <person name="Limpens E."/>
            <person name="Saunders D.G."/>
            <person name="Mu D."/>
            <person name="Pang E."/>
            <person name="Cao H."/>
            <person name="Cha H."/>
            <person name="Lin T."/>
            <person name="Zhou Q."/>
            <person name="Shang Y."/>
            <person name="Li Y."/>
            <person name="Ivanov S."/>
            <person name="Sharma T."/>
            <person name="Velzen R.V."/>
            <person name="Ruijter N.D."/>
            <person name="Aanen D.K."/>
            <person name="Win J."/>
            <person name="Kamoun S."/>
            <person name="Bisseling T."/>
            <person name="Huang S."/>
        </authorList>
    </citation>
    <scope>NUCLEOTIDE SEQUENCE [LARGE SCALE GENOMIC DNA]</scope>
    <source>
        <strain evidence="8">DAOM197198w</strain>
    </source>
</reference>
<evidence type="ECO:0000256" key="2">
    <source>
        <dbReference type="ARBA" id="ARBA00022741"/>
    </source>
</evidence>
<keyword evidence="3" id="KW-0418">Kinase</keyword>
<dbReference type="HOGENOM" id="CLU_000288_7_0_1"/>